<dbReference type="InterPro" id="IPR029058">
    <property type="entry name" value="AB_hydrolase_fold"/>
</dbReference>
<dbReference type="Pfam" id="PF07859">
    <property type="entry name" value="Abhydrolase_3"/>
    <property type="match status" value="1"/>
</dbReference>
<dbReference type="PANTHER" id="PTHR23024">
    <property type="entry name" value="ARYLACETAMIDE DEACETYLASE"/>
    <property type="match status" value="1"/>
</dbReference>
<gene>
    <name evidence="2" type="ORF">FRX31_011953</name>
</gene>
<dbReference type="Gene3D" id="3.40.50.1820">
    <property type="entry name" value="alpha/beta hydrolase"/>
    <property type="match status" value="1"/>
</dbReference>
<organism evidence="2 3">
    <name type="scientific">Thalictrum thalictroides</name>
    <name type="common">Rue-anemone</name>
    <name type="synonym">Anemone thalictroides</name>
    <dbReference type="NCBI Taxonomy" id="46969"/>
    <lineage>
        <taxon>Eukaryota</taxon>
        <taxon>Viridiplantae</taxon>
        <taxon>Streptophyta</taxon>
        <taxon>Embryophyta</taxon>
        <taxon>Tracheophyta</taxon>
        <taxon>Spermatophyta</taxon>
        <taxon>Magnoliopsida</taxon>
        <taxon>Ranunculales</taxon>
        <taxon>Ranunculaceae</taxon>
        <taxon>Thalictroideae</taxon>
        <taxon>Thalictrum</taxon>
    </lineage>
</organism>
<dbReference type="OrthoDB" id="408631at2759"/>
<proteinExistence type="predicted"/>
<protein>
    <submittedName>
        <fullName evidence="2">2-hydroxyisoflavanone dehydratase</fullName>
    </submittedName>
</protein>
<comment type="caution">
    <text evidence="2">The sequence shown here is derived from an EMBL/GenBank/DDBJ whole genome shotgun (WGS) entry which is preliminary data.</text>
</comment>
<evidence type="ECO:0000313" key="3">
    <source>
        <dbReference type="Proteomes" id="UP000554482"/>
    </source>
</evidence>
<dbReference type="EMBL" id="JABWDY010013205">
    <property type="protein sequence ID" value="KAF5198462.1"/>
    <property type="molecule type" value="Genomic_DNA"/>
</dbReference>
<dbReference type="AlphaFoldDB" id="A0A7J6WQT6"/>
<evidence type="ECO:0000313" key="2">
    <source>
        <dbReference type="EMBL" id="KAF5198462.1"/>
    </source>
</evidence>
<dbReference type="SUPFAM" id="SSF53474">
    <property type="entry name" value="alpha/beta-Hydrolases"/>
    <property type="match status" value="1"/>
</dbReference>
<dbReference type="InterPro" id="IPR013094">
    <property type="entry name" value="AB_hydrolase_3"/>
</dbReference>
<name>A0A7J6WQT6_THATH</name>
<sequence>MESQKAQVAYEVLPYLRVYQDEHVERLSETDKIPPSFDPKTSVIPDQHVSARLYLPKITNTNNKLPVLVYYHGGAFCISSSSSPTYHNLLNSLASKGNVIVVSVNFRLAPEHRLPIAYEDSWAALQWVASHSKGQGSESWLVKYADFNKLFLAGESFGANIAHNMAMLAGDPKADLSVKILGIALDHPYFWGSKRIGSESTFKPSTQRRPASYWPFVCPSSPSIDGPRFNPVGDGAPSLSCLGCTRVLVCVAGKEILRDRGWLYYDTLSKCGWNGVVEFFETKGEGHAFHLQNPTSQNANVLNERLVAFLNLETSPLSCL</sequence>
<keyword evidence="3" id="KW-1185">Reference proteome</keyword>
<dbReference type="GO" id="GO:0016787">
    <property type="term" value="F:hydrolase activity"/>
    <property type="evidence" value="ECO:0007669"/>
    <property type="project" value="InterPro"/>
</dbReference>
<evidence type="ECO:0000259" key="1">
    <source>
        <dbReference type="Pfam" id="PF07859"/>
    </source>
</evidence>
<dbReference type="InterPro" id="IPR050466">
    <property type="entry name" value="Carboxylest/Gibb_receptor"/>
</dbReference>
<dbReference type="Proteomes" id="UP000554482">
    <property type="component" value="Unassembled WGS sequence"/>
</dbReference>
<reference evidence="2 3" key="1">
    <citation type="submission" date="2020-06" db="EMBL/GenBank/DDBJ databases">
        <title>Transcriptomic and genomic resources for Thalictrum thalictroides and T. hernandezii: Facilitating candidate gene discovery in an emerging model plant lineage.</title>
        <authorList>
            <person name="Arias T."/>
            <person name="Riano-Pachon D.M."/>
            <person name="Di Stilio V.S."/>
        </authorList>
    </citation>
    <scope>NUCLEOTIDE SEQUENCE [LARGE SCALE GENOMIC DNA]</scope>
    <source>
        <strain evidence="3">cv. WT478/WT964</strain>
        <tissue evidence="2">Leaves</tissue>
    </source>
</reference>
<accession>A0A7J6WQT6</accession>
<feature type="domain" description="Alpha/beta hydrolase fold-3" evidence="1">
    <location>
        <begin position="68"/>
        <end position="290"/>
    </location>
</feature>
<dbReference type="PANTHER" id="PTHR23024:SF458">
    <property type="entry name" value="ALPHA_BETA HYDROLASE FOLD-3 DOMAIN-CONTAINING PROTEIN"/>
    <property type="match status" value="1"/>
</dbReference>